<dbReference type="GO" id="GO:0005737">
    <property type="term" value="C:cytoplasm"/>
    <property type="evidence" value="ECO:0007669"/>
    <property type="project" value="UniProtKB-ARBA"/>
</dbReference>
<comment type="similarity">
    <text evidence="1">Belongs to the class IV-like SAM-binding methyltransferase superfamily. RNA methyltransferase TrmH family.</text>
</comment>
<dbReference type="HOGENOM" id="CLU_021322_3_2_14"/>
<dbReference type="PANTHER" id="PTHR43191">
    <property type="entry name" value="RRNA METHYLTRANSFERASE 3"/>
    <property type="match status" value="1"/>
</dbReference>
<dbReference type="eggNOG" id="COG0566">
    <property type="taxonomic scope" value="Bacteria"/>
</dbReference>
<dbReference type="Gene3D" id="3.40.1280.10">
    <property type="match status" value="1"/>
</dbReference>
<name>Q6KIH0_MYCM1</name>
<evidence type="ECO:0000259" key="4">
    <source>
        <dbReference type="SMART" id="SM00967"/>
    </source>
</evidence>
<dbReference type="InterPro" id="IPR029064">
    <property type="entry name" value="Ribosomal_eL30-like_sf"/>
</dbReference>
<dbReference type="InterPro" id="IPR053888">
    <property type="entry name" value="MRM3-like_sub_bind"/>
</dbReference>
<dbReference type="GO" id="GO:0006396">
    <property type="term" value="P:RNA processing"/>
    <property type="evidence" value="ECO:0007669"/>
    <property type="project" value="InterPro"/>
</dbReference>
<keyword evidence="6" id="KW-1185">Reference proteome</keyword>
<dbReference type="Gene3D" id="3.30.1330.30">
    <property type="match status" value="1"/>
</dbReference>
<dbReference type="SUPFAM" id="SSF55315">
    <property type="entry name" value="L30e-like"/>
    <property type="match status" value="1"/>
</dbReference>
<accession>Q6KIH0</accession>
<reference evidence="5 6" key="1">
    <citation type="journal article" date="2004" name="Genome Res.">
        <title>The complete genome and proteome of Mycoplasma mobile.</title>
        <authorList>
            <person name="Jaffe J.D."/>
            <person name="Stange-Thomann N."/>
            <person name="Smith C."/>
            <person name="DeCaprio D."/>
            <person name="Fisher S."/>
            <person name="Butler J."/>
            <person name="Calvo S."/>
            <person name="Elkins T."/>
            <person name="FitzGerald M.G."/>
            <person name="Hafez N."/>
            <person name="Kodira C.D."/>
            <person name="Major J."/>
            <person name="Wang S."/>
            <person name="Wilkinson J."/>
            <person name="Nicol R."/>
            <person name="Nusbaum C."/>
            <person name="Birren B."/>
            <person name="Berg H.C."/>
            <person name="Church G.M."/>
        </authorList>
    </citation>
    <scope>NUCLEOTIDE SEQUENCE [LARGE SCALE GENOMIC DNA]</scope>
    <source>
        <strain evidence="6">ATCC 43663 / 163K / NCTC 11711</strain>
    </source>
</reference>
<dbReference type="InterPro" id="IPR029026">
    <property type="entry name" value="tRNA_m1G_MTases_N"/>
</dbReference>
<dbReference type="InterPro" id="IPR051259">
    <property type="entry name" value="rRNA_Methyltransferase"/>
</dbReference>
<feature type="domain" description="RNA 2-O ribose methyltransferase substrate binding" evidence="4">
    <location>
        <begin position="25"/>
        <end position="83"/>
    </location>
</feature>
<dbReference type="SUPFAM" id="SSF75217">
    <property type="entry name" value="alpha/beta knot"/>
    <property type="match status" value="1"/>
</dbReference>
<dbReference type="SMART" id="SM00967">
    <property type="entry name" value="SpoU_sub_bind"/>
    <property type="match status" value="1"/>
</dbReference>
<dbReference type="Pfam" id="PF22435">
    <property type="entry name" value="MRM3-like_sub_bind"/>
    <property type="match status" value="1"/>
</dbReference>
<dbReference type="PANTHER" id="PTHR43191:SF2">
    <property type="entry name" value="RRNA METHYLTRANSFERASE 3, MITOCHONDRIAL"/>
    <property type="match status" value="1"/>
</dbReference>
<dbReference type="STRING" id="267748.MMOB1200"/>
<dbReference type="GO" id="GO:0008173">
    <property type="term" value="F:RNA methyltransferase activity"/>
    <property type="evidence" value="ECO:0007669"/>
    <property type="project" value="InterPro"/>
</dbReference>
<keyword evidence="3 5" id="KW-0808">Transferase</keyword>
<dbReference type="OrthoDB" id="9794400at2"/>
<dbReference type="GO" id="GO:0003723">
    <property type="term" value="F:RNA binding"/>
    <property type="evidence" value="ECO:0007669"/>
    <property type="project" value="InterPro"/>
</dbReference>
<gene>
    <name evidence="5" type="primary">spoU</name>
    <name evidence="5" type="ordered locus">MMOB1200</name>
</gene>
<dbReference type="Proteomes" id="UP000009072">
    <property type="component" value="Chromosome"/>
</dbReference>
<evidence type="ECO:0000256" key="2">
    <source>
        <dbReference type="ARBA" id="ARBA00022603"/>
    </source>
</evidence>
<dbReference type="AlphaFoldDB" id="Q6KIH0"/>
<dbReference type="EC" id="2.1.1.-" evidence="5"/>
<dbReference type="EMBL" id="AE017308">
    <property type="protein sequence ID" value="AAT27606.1"/>
    <property type="molecule type" value="Genomic_DNA"/>
</dbReference>
<dbReference type="KEGG" id="mmo:MMOB1200"/>
<evidence type="ECO:0000313" key="6">
    <source>
        <dbReference type="Proteomes" id="UP000009072"/>
    </source>
</evidence>
<organism evidence="5 6">
    <name type="scientific">Mycoplasma mobile (strain ATCC 43663 / 163K / NCTC 11711)</name>
    <name type="common">Mesomycoplasma mobile</name>
    <dbReference type="NCBI Taxonomy" id="267748"/>
    <lineage>
        <taxon>Bacteria</taxon>
        <taxon>Bacillati</taxon>
        <taxon>Mycoplasmatota</taxon>
        <taxon>Mycoplasmoidales</taxon>
        <taxon>Metamycoplasmataceae</taxon>
        <taxon>Mesomycoplasma</taxon>
    </lineage>
</organism>
<evidence type="ECO:0000256" key="1">
    <source>
        <dbReference type="ARBA" id="ARBA00007228"/>
    </source>
</evidence>
<evidence type="ECO:0000256" key="3">
    <source>
        <dbReference type="ARBA" id="ARBA00022679"/>
    </source>
</evidence>
<protein>
    <submittedName>
        <fullName evidence="5">SpoU class tRNA/rRNA methylase</fullName>
        <ecNumber evidence="5">2.1.1.-</ecNumber>
    </submittedName>
</protein>
<dbReference type="Pfam" id="PF00588">
    <property type="entry name" value="SpoU_methylase"/>
    <property type="match status" value="1"/>
</dbReference>
<dbReference type="CDD" id="cd18095">
    <property type="entry name" value="SpoU-like_rRNA-MTase"/>
    <property type="match status" value="1"/>
</dbReference>
<dbReference type="InterPro" id="IPR001537">
    <property type="entry name" value="SpoU_MeTrfase"/>
</dbReference>
<dbReference type="GO" id="GO:0032259">
    <property type="term" value="P:methylation"/>
    <property type="evidence" value="ECO:0007669"/>
    <property type="project" value="UniProtKB-KW"/>
</dbReference>
<proteinExistence type="inferred from homology"/>
<dbReference type="InterPro" id="IPR013123">
    <property type="entry name" value="SpoU_subst-bd"/>
</dbReference>
<dbReference type="InterPro" id="IPR029028">
    <property type="entry name" value="Alpha/beta_knot_MTases"/>
</dbReference>
<sequence>MTNAKLKYLKKLKNKNFRDQENFFIIEGFHLVEEALKKDIVVEIYASVEFKNAIKVSQSIIDSISSNKTSQPIIAICKKMNVNYEVKSKRILVLENINDPGNLGTLVRSAFAFGFNDVIVEGVDIYNHKFLQASQGAFFYVNLIKVKNAVDFLKSLHNYQIYVTTLRSDAFEYDAVENPKWLALVLGNEANGISLEMEKLASKLIYIKTNFESLNVASAGAILLNHFKNLN</sequence>
<evidence type="ECO:0000313" key="5">
    <source>
        <dbReference type="EMBL" id="AAT27606.1"/>
    </source>
</evidence>
<keyword evidence="2 5" id="KW-0489">Methyltransferase</keyword>
<dbReference type="RefSeq" id="WP_011264640.1">
    <property type="nucleotide sequence ID" value="NC_006908.1"/>
</dbReference>